<dbReference type="CDD" id="cd11377">
    <property type="entry name" value="Pro-peptidase_S53"/>
    <property type="match status" value="1"/>
</dbReference>
<evidence type="ECO:0000313" key="18">
    <source>
        <dbReference type="EMBL" id="EPE36486.1"/>
    </source>
</evidence>
<keyword evidence="14" id="KW-0325">Glycoprotein</keyword>
<evidence type="ECO:0000256" key="5">
    <source>
        <dbReference type="ARBA" id="ARBA00022525"/>
    </source>
</evidence>
<gene>
    <name evidence="18" type="ORF">GLAREA_08649</name>
</gene>
<comment type="cofactor">
    <cofactor evidence="15">
        <name>Ca(2+)</name>
        <dbReference type="ChEBI" id="CHEBI:29108"/>
    </cofactor>
    <text evidence="15">Binds 1 Ca(2+) ion per subunit.</text>
</comment>
<keyword evidence="11 15" id="KW-0106">Calcium</keyword>
<dbReference type="SUPFAM" id="SSF52743">
    <property type="entry name" value="Subtilisin-like"/>
    <property type="match status" value="1"/>
</dbReference>
<evidence type="ECO:0000256" key="4">
    <source>
        <dbReference type="ARBA" id="ARBA00012462"/>
    </source>
</evidence>
<evidence type="ECO:0000256" key="12">
    <source>
        <dbReference type="ARBA" id="ARBA00023026"/>
    </source>
</evidence>
<feature type="binding site" evidence="15">
    <location>
        <position position="587"/>
    </location>
    <ligand>
        <name>Ca(2+)</name>
        <dbReference type="ChEBI" id="CHEBI:29108"/>
    </ligand>
</feature>
<dbReference type="SMART" id="SM00944">
    <property type="entry name" value="Pro-kuma_activ"/>
    <property type="match status" value="1"/>
</dbReference>
<keyword evidence="12" id="KW-0843">Virulence</keyword>
<feature type="binding site" evidence="15">
    <location>
        <position position="605"/>
    </location>
    <ligand>
        <name>Ca(2+)</name>
        <dbReference type="ChEBI" id="CHEBI:29108"/>
    </ligand>
</feature>
<evidence type="ECO:0000256" key="9">
    <source>
        <dbReference type="ARBA" id="ARBA00022801"/>
    </source>
</evidence>
<feature type="active site" description="Charge relay system" evidence="15">
    <location>
        <position position="322"/>
    </location>
</feature>
<keyword evidence="13" id="KW-0865">Zymogen</keyword>
<dbReference type="CDD" id="cd04056">
    <property type="entry name" value="Peptidases_S53"/>
    <property type="match status" value="1"/>
</dbReference>
<dbReference type="FunFam" id="3.40.50.200:FF:000015">
    <property type="entry name" value="Tripeptidyl peptidase A"/>
    <property type="match status" value="1"/>
</dbReference>
<comment type="subcellular location">
    <subcellularLocation>
        <location evidence="3">Secreted</location>
        <location evidence="3">Extracellular space</location>
    </subcellularLocation>
</comment>
<dbReference type="Pfam" id="PF09286">
    <property type="entry name" value="Pro-kuma_activ"/>
    <property type="match status" value="1"/>
</dbReference>
<proteinExistence type="predicted"/>
<feature type="domain" description="Peptidase S53" evidence="17">
    <location>
        <begin position="233"/>
        <end position="627"/>
    </location>
</feature>
<evidence type="ECO:0000256" key="1">
    <source>
        <dbReference type="ARBA" id="ARBA00001910"/>
    </source>
</evidence>
<evidence type="ECO:0000256" key="8">
    <source>
        <dbReference type="ARBA" id="ARBA00022729"/>
    </source>
</evidence>
<dbReference type="InterPro" id="IPR036852">
    <property type="entry name" value="Peptidase_S8/S53_dom_sf"/>
</dbReference>
<dbReference type="GO" id="GO:0008240">
    <property type="term" value="F:tripeptidyl-peptidase activity"/>
    <property type="evidence" value="ECO:0007669"/>
    <property type="project" value="UniProtKB-EC"/>
</dbReference>
<keyword evidence="6 15" id="KW-0645">Protease</keyword>
<evidence type="ECO:0000256" key="15">
    <source>
        <dbReference type="PROSITE-ProRule" id="PRU01032"/>
    </source>
</evidence>
<evidence type="ECO:0000259" key="17">
    <source>
        <dbReference type="PROSITE" id="PS51695"/>
    </source>
</evidence>
<dbReference type="PROSITE" id="PS51695">
    <property type="entry name" value="SEDOLISIN"/>
    <property type="match status" value="1"/>
</dbReference>
<evidence type="ECO:0000256" key="11">
    <source>
        <dbReference type="ARBA" id="ARBA00022837"/>
    </source>
</evidence>
<dbReference type="OrthoDB" id="409122at2759"/>
<dbReference type="SUPFAM" id="SSF54897">
    <property type="entry name" value="Protease propeptides/inhibitors"/>
    <property type="match status" value="1"/>
</dbReference>
<evidence type="ECO:0000313" key="19">
    <source>
        <dbReference type="Proteomes" id="UP000016922"/>
    </source>
</evidence>
<dbReference type="PROSITE" id="PS00138">
    <property type="entry name" value="SUBTILASE_SER"/>
    <property type="match status" value="1"/>
</dbReference>
<sequence>MYIIALLLYAIFFGSTTSNPIIPGKIYSVKESHFIPRGWTEGEDAPKDSIINLNIGIKQGNFEELERHLYEGIPVSLVETSWYPSNIQSLVSNPEHPRYGNHLSVDDVNNLVKPSKTSDELVHEWLADHGIDTITYSVGRDWLSVSLPVSAAERLLRTRYRIYQHEDGDRIVRTPEWSLPIHLHDHIDAIQPTTSFMRLKGQGTEYLHLEPWTSPSYTPPKNSDISAVCNVSSVTPQCFETIYSTKGYRPQAGKENGVGFTNYLGEIPIRPDTAKFLAKYRPCDVDAAAKFPQYSIADGPTQDGPLSIAQAAKGTSQEANLDVQAIIGISHLAPISYSTGGSPPFIPDLNTPTNTNEPYLVWLNYILGQRLIPQVISTSYGDDEQTVPQAYAERVCKQFAQLGARGVSVLFASGDRGVGLNSTCYSNDGKNTKMFIPIFPGGCPYVTTVGATHEFEPEVVAFRPGTVRPDGSFREIYSSGGGFSNYFSTPAYQKDVVKDYVKGLGGLYNGLYNKAGRAYPDIAAQGQYFAYVWNGTEGVISGTSASTPLMAGILALVNDALLESGKSTLGFLNPWLYSKGYKGFTDIISGSAVGCQVEGFAAKKGWDPVTGFGTPVFPTLLKLAKRSAGYGD</sequence>
<dbReference type="InterPro" id="IPR050819">
    <property type="entry name" value="Tripeptidyl-peptidase_I"/>
</dbReference>
<organism evidence="18 19">
    <name type="scientific">Glarea lozoyensis (strain ATCC 20868 / MF5171)</name>
    <dbReference type="NCBI Taxonomy" id="1116229"/>
    <lineage>
        <taxon>Eukaryota</taxon>
        <taxon>Fungi</taxon>
        <taxon>Dikarya</taxon>
        <taxon>Ascomycota</taxon>
        <taxon>Pezizomycotina</taxon>
        <taxon>Leotiomycetes</taxon>
        <taxon>Helotiales</taxon>
        <taxon>Helotiaceae</taxon>
        <taxon>Glarea</taxon>
    </lineage>
</organism>
<dbReference type="InterPro" id="IPR015366">
    <property type="entry name" value="S53_propep"/>
</dbReference>
<feature type="active site" description="Charge relay system" evidence="15">
    <location>
        <position position="544"/>
    </location>
</feature>
<name>S3DX03_GLAL2</name>
<keyword evidence="8 16" id="KW-0732">Signal</keyword>
<evidence type="ECO:0000256" key="13">
    <source>
        <dbReference type="ARBA" id="ARBA00023145"/>
    </source>
</evidence>
<dbReference type="KEGG" id="glz:GLAREA_08649"/>
<dbReference type="OMA" id="DAVCAQF"/>
<keyword evidence="7 15" id="KW-0479">Metal-binding</keyword>
<evidence type="ECO:0000256" key="3">
    <source>
        <dbReference type="ARBA" id="ARBA00004239"/>
    </source>
</evidence>
<evidence type="ECO:0000256" key="7">
    <source>
        <dbReference type="ARBA" id="ARBA00022723"/>
    </source>
</evidence>
<comment type="catalytic activity">
    <reaction evidence="1">
        <text>Release of an N-terminal tripeptide from a polypeptide.</text>
        <dbReference type="EC" id="3.4.14.10"/>
    </reaction>
</comment>
<feature type="binding site" evidence="15">
    <location>
        <position position="586"/>
    </location>
    <ligand>
        <name>Ca(2+)</name>
        <dbReference type="ChEBI" id="CHEBI:29108"/>
    </ligand>
</feature>
<evidence type="ECO:0000256" key="2">
    <source>
        <dbReference type="ARBA" id="ARBA00002451"/>
    </source>
</evidence>
<dbReference type="GO" id="GO:0006508">
    <property type="term" value="P:proteolysis"/>
    <property type="evidence" value="ECO:0007669"/>
    <property type="project" value="UniProtKB-KW"/>
</dbReference>
<dbReference type="InterPro" id="IPR000209">
    <property type="entry name" value="Peptidase_S8/S53_dom"/>
</dbReference>
<evidence type="ECO:0000256" key="6">
    <source>
        <dbReference type="ARBA" id="ARBA00022670"/>
    </source>
</evidence>
<dbReference type="HOGENOM" id="CLU_013783_3_0_1"/>
<dbReference type="InterPro" id="IPR023828">
    <property type="entry name" value="Peptidase_S8_Ser-AS"/>
</dbReference>
<dbReference type="Gene3D" id="3.40.50.200">
    <property type="entry name" value="Peptidase S8/S53 domain"/>
    <property type="match status" value="1"/>
</dbReference>
<dbReference type="PANTHER" id="PTHR14218">
    <property type="entry name" value="PROTEASE S8 TRIPEPTIDYL PEPTIDASE I CLN2"/>
    <property type="match status" value="1"/>
</dbReference>
<keyword evidence="10 15" id="KW-0720">Serine protease</keyword>
<dbReference type="InterPro" id="IPR030400">
    <property type="entry name" value="Sedolisin_dom"/>
</dbReference>
<dbReference type="EC" id="3.4.14.10" evidence="4"/>
<dbReference type="GO" id="GO:0004252">
    <property type="term" value="F:serine-type endopeptidase activity"/>
    <property type="evidence" value="ECO:0007669"/>
    <property type="project" value="UniProtKB-UniRule"/>
</dbReference>
<keyword evidence="5" id="KW-0964">Secreted</keyword>
<feature type="chain" id="PRO_5004508379" description="tripeptidyl-peptidase II" evidence="16">
    <location>
        <begin position="19"/>
        <end position="632"/>
    </location>
</feature>
<comment type="function">
    <text evidence="2">Secreted tripeptidyl-peptidase which degrades proteins at acidic pHs and is involved in virulence.</text>
</comment>
<dbReference type="GeneID" id="19467697"/>
<feature type="binding site" evidence="15">
    <location>
        <position position="607"/>
    </location>
    <ligand>
        <name>Ca(2+)</name>
        <dbReference type="ChEBI" id="CHEBI:29108"/>
    </ligand>
</feature>
<keyword evidence="9 15" id="KW-0378">Hydrolase</keyword>
<dbReference type="EMBL" id="KE145352">
    <property type="protein sequence ID" value="EPE36486.1"/>
    <property type="molecule type" value="Genomic_DNA"/>
</dbReference>
<dbReference type="PANTHER" id="PTHR14218:SF39">
    <property type="entry name" value="PEPTIDASE S53 DOMAIN-CONTAINING PROTEIN"/>
    <property type="match status" value="1"/>
</dbReference>
<feature type="signal peptide" evidence="16">
    <location>
        <begin position="1"/>
        <end position="18"/>
    </location>
</feature>
<evidence type="ECO:0000256" key="16">
    <source>
        <dbReference type="SAM" id="SignalP"/>
    </source>
</evidence>
<keyword evidence="19" id="KW-1185">Reference proteome</keyword>
<feature type="active site" description="Charge relay system" evidence="15">
    <location>
        <position position="318"/>
    </location>
</feature>
<dbReference type="GO" id="GO:0046872">
    <property type="term" value="F:metal ion binding"/>
    <property type="evidence" value="ECO:0007669"/>
    <property type="project" value="UniProtKB-UniRule"/>
</dbReference>
<dbReference type="eggNOG" id="ENOG502QR6D">
    <property type="taxonomic scope" value="Eukaryota"/>
</dbReference>
<reference evidence="18 19" key="1">
    <citation type="journal article" date="2013" name="BMC Genomics">
        <title>Genomics-driven discovery of the pneumocandin biosynthetic gene cluster in the fungus Glarea lozoyensis.</title>
        <authorList>
            <person name="Chen L."/>
            <person name="Yue Q."/>
            <person name="Zhang X."/>
            <person name="Xiang M."/>
            <person name="Wang C."/>
            <person name="Li S."/>
            <person name="Che Y."/>
            <person name="Ortiz-Lopez F.J."/>
            <person name="Bills G.F."/>
            <person name="Liu X."/>
            <person name="An Z."/>
        </authorList>
    </citation>
    <scope>NUCLEOTIDE SEQUENCE [LARGE SCALE GENOMIC DNA]</scope>
    <source>
        <strain evidence="19">ATCC 20868 / MF5171</strain>
    </source>
</reference>
<protein>
    <recommendedName>
        <fullName evidence="4">tripeptidyl-peptidase II</fullName>
        <ecNumber evidence="4">3.4.14.10</ecNumber>
    </recommendedName>
</protein>
<evidence type="ECO:0000256" key="10">
    <source>
        <dbReference type="ARBA" id="ARBA00022825"/>
    </source>
</evidence>
<dbReference type="Pfam" id="PF00082">
    <property type="entry name" value="Peptidase_S8"/>
    <property type="match status" value="1"/>
</dbReference>
<dbReference type="Proteomes" id="UP000016922">
    <property type="component" value="Unassembled WGS sequence"/>
</dbReference>
<dbReference type="RefSeq" id="XP_008075801.1">
    <property type="nucleotide sequence ID" value="XM_008077610.1"/>
</dbReference>
<dbReference type="AlphaFoldDB" id="S3DX03"/>
<dbReference type="GO" id="GO:0005576">
    <property type="term" value="C:extracellular region"/>
    <property type="evidence" value="ECO:0007669"/>
    <property type="project" value="UniProtKB-SubCell"/>
</dbReference>
<evidence type="ECO:0000256" key="14">
    <source>
        <dbReference type="ARBA" id="ARBA00023180"/>
    </source>
</evidence>
<accession>S3DX03</accession>